<sequence>MDPVVLRLPRIDHPQDEPPFVLVHVTSAGRRLLDVDLIGTDNGYGFSVSLRHQPSLLGKKNSSAVNQEDWEAILTFILLGIAPGPDRTAVTEDLEAIANVNGNLIITIQKRVEGITQKLGTITLAKDADALEKIDLFEWCGLSVTSRNTTTKELESQQKALREENKQVKNLEDTLAKLKKLKMDYENDLLEKFSLLLNEKKLKIRDQQRLLASSNVDPARLAVVEENRSERHHSAGPSRRGKRKAGIRVESEDDESDGFQNMDIDKAPNESEKDQPQTPPQDESTADESSEDEASVPPPTRKNLRESPAEALSSAVAPTLSREAIVPPRRELPVFQKKPAAKLAPVVDGSETESDDEL</sequence>
<feature type="compositionally biased region" description="Basic and acidic residues" evidence="2">
    <location>
        <begin position="263"/>
        <end position="275"/>
    </location>
</feature>
<evidence type="ECO:0000313" key="4">
    <source>
        <dbReference type="Proteomes" id="UP000235371"/>
    </source>
</evidence>
<evidence type="ECO:0000256" key="1">
    <source>
        <dbReference type="SAM" id="Coils"/>
    </source>
</evidence>
<feature type="coiled-coil region" evidence="1">
    <location>
        <begin position="147"/>
        <end position="188"/>
    </location>
</feature>
<feature type="region of interest" description="Disordered" evidence="2">
    <location>
        <begin position="225"/>
        <end position="358"/>
    </location>
</feature>
<dbReference type="EMBL" id="KZ613848">
    <property type="protein sequence ID" value="PMD56298.1"/>
    <property type="molecule type" value="Genomic_DNA"/>
</dbReference>
<dbReference type="OrthoDB" id="8064436at2759"/>
<proteinExistence type="predicted"/>
<protein>
    <recommendedName>
        <fullName evidence="5">Mitotic apparatus protein p62</fullName>
    </recommendedName>
</protein>
<dbReference type="PANTHER" id="PTHR42067">
    <property type="entry name" value="YALI0C15378P"/>
    <property type="match status" value="1"/>
</dbReference>
<dbReference type="InterPro" id="IPR014751">
    <property type="entry name" value="XRCC4-like_C"/>
</dbReference>
<dbReference type="Proteomes" id="UP000235371">
    <property type="component" value="Unassembled WGS sequence"/>
</dbReference>
<keyword evidence="1" id="KW-0175">Coiled coil</keyword>
<accession>A0A2J6SZT5</accession>
<evidence type="ECO:0000256" key="2">
    <source>
        <dbReference type="SAM" id="MobiDB-lite"/>
    </source>
</evidence>
<dbReference type="Gene3D" id="1.20.5.370">
    <property type="match status" value="1"/>
</dbReference>
<dbReference type="PANTHER" id="PTHR42067:SF1">
    <property type="entry name" value="MITOTIC APPARATUS PROTEIN P62"/>
    <property type="match status" value="1"/>
</dbReference>
<dbReference type="InParanoid" id="A0A2J6SZT5"/>
<evidence type="ECO:0008006" key="5">
    <source>
        <dbReference type="Google" id="ProtNLM"/>
    </source>
</evidence>
<name>A0A2J6SZT5_9HELO</name>
<gene>
    <name evidence="3" type="ORF">K444DRAFT_566821</name>
</gene>
<reference evidence="3 4" key="1">
    <citation type="submission" date="2016-04" db="EMBL/GenBank/DDBJ databases">
        <title>A degradative enzymes factory behind the ericoid mycorrhizal symbiosis.</title>
        <authorList>
            <consortium name="DOE Joint Genome Institute"/>
            <person name="Martino E."/>
            <person name="Morin E."/>
            <person name="Grelet G."/>
            <person name="Kuo A."/>
            <person name="Kohler A."/>
            <person name="Daghino S."/>
            <person name="Barry K."/>
            <person name="Choi C."/>
            <person name="Cichocki N."/>
            <person name="Clum A."/>
            <person name="Copeland A."/>
            <person name="Hainaut M."/>
            <person name="Haridas S."/>
            <person name="Labutti K."/>
            <person name="Lindquist E."/>
            <person name="Lipzen A."/>
            <person name="Khouja H.-R."/>
            <person name="Murat C."/>
            <person name="Ohm R."/>
            <person name="Olson A."/>
            <person name="Spatafora J."/>
            <person name="Veneault-Fourrey C."/>
            <person name="Henrissat B."/>
            <person name="Grigoriev I."/>
            <person name="Martin F."/>
            <person name="Perotto S."/>
        </authorList>
    </citation>
    <scope>NUCLEOTIDE SEQUENCE [LARGE SCALE GENOMIC DNA]</scope>
    <source>
        <strain evidence="3 4">E</strain>
    </source>
</reference>
<organism evidence="3 4">
    <name type="scientific">Hyaloscypha bicolor E</name>
    <dbReference type="NCBI Taxonomy" id="1095630"/>
    <lineage>
        <taxon>Eukaryota</taxon>
        <taxon>Fungi</taxon>
        <taxon>Dikarya</taxon>
        <taxon>Ascomycota</taxon>
        <taxon>Pezizomycotina</taxon>
        <taxon>Leotiomycetes</taxon>
        <taxon>Helotiales</taxon>
        <taxon>Hyaloscyphaceae</taxon>
        <taxon>Hyaloscypha</taxon>
        <taxon>Hyaloscypha bicolor</taxon>
    </lineage>
</organism>
<keyword evidence="4" id="KW-1185">Reference proteome</keyword>
<feature type="compositionally biased region" description="Acidic residues" evidence="2">
    <location>
        <begin position="284"/>
        <end position="294"/>
    </location>
</feature>
<dbReference type="SUPFAM" id="SSF58022">
    <property type="entry name" value="XRCC4, C-terminal oligomerization domain"/>
    <property type="match status" value="1"/>
</dbReference>
<dbReference type="AlphaFoldDB" id="A0A2J6SZT5"/>
<dbReference type="RefSeq" id="XP_024733202.1">
    <property type="nucleotide sequence ID" value="XM_024877143.1"/>
</dbReference>
<evidence type="ECO:0000313" key="3">
    <source>
        <dbReference type="EMBL" id="PMD56298.1"/>
    </source>
</evidence>
<dbReference type="STRING" id="1095630.A0A2J6SZT5"/>
<dbReference type="GeneID" id="36585220"/>